<dbReference type="PROSITE" id="PS51186">
    <property type="entry name" value="GNAT"/>
    <property type="match status" value="1"/>
</dbReference>
<dbReference type="PANTHER" id="PTHR43441:SF10">
    <property type="entry name" value="ACETYLTRANSFERASE"/>
    <property type="match status" value="1"/>
</dbReference>
<dbReference type="AlphaFoldDB" id="A0A2P2BXW4"/>
<dbReference type="GO" id="GO:1990189">
    <property type="term" value="F:protein N-terminal-serine acetyltransferase activity"/>
    <property type="evidence" value="ECO:0007669"/>
    <property type="project" value="TreeGrafter"/>
</dbReference>
<proteinExistence type="predicted"/>
<feature type="domain" description="N-acetyltransferase" evidence="1">
    <location>
        <begin position="20"/>
        <end position="174"/>
    </location>
</feature>
<dbReference type="InterPro" id="IPR051908">
    <property type="entry name" value="Ribosomal_N-acetyltransferase"/>
</dbReference>
<dbReference type="GO" id="GO:0008999">
    <property type="term" value="F:protein-N-terminal-alanine acetyltransferase activity"/>
    <property type="evidence" value="ECO:0007669"/>
    <property type="project" value="TreeGrafter"/>
</dbReference>
<name>A0A2P2BXW4_9ZZZZ</name>
<dbReference type="InterPro" id="IPR016181">
    <property type="entry name" value="Acyl_CoA_acyltransferase"/>
</dbReference>
<dbReference type="Gene3D" id="3.40.630.30">
    <property type="match status" value="1"/>
</dbReference>
<evidence type="ECO:0000259" key="1">
    <source>
        <dbReference type="PROSITE" id="PS51186"/>
    </source>
</evidence>
<dbReference type="InterPro" id="IPR000182">
    <property type="entry name" value="GNAT_dom"/>
</dbReference>
<dbReference type="GO" id="GO:0005737">
    <property type="term" value="C:cytoplasm"/>
    <property type="evidence" value="ECO:0007669"/>
    <property type="project" value="TreeGrafter"/>
</dbReference>
<sequence>MSPMTSDDWPDATTMTGERLELEPLRVEHAIELAPVLAHPELYAFTGGEPPTTDQLTERYRHQVVGRSSDGSQRWLNWVVRRRADRVAVGYVQATVGAEEIEVAWLIGVEHQGHGYATEATSLMAEGLRRHGARPLVAHVHPDHRASMRVARSIGLVSTEIVLDGEVRWQSPAQ</sequence>
<organism evidence="2">
    <name type="scientific">metagenome</name>
    <dbReference type="NCBI Taxonomy" id="256318"/>
    <lineage>
        <taxon>unclassified sequences</taxon>
        <taxon>metagenomes</taxon>
    </lineage>
</organism>
<evidence type="ECO:0000313" key="2">
    <source>
        <dbReference type="EMBL" id="CUR54597.1"/>
    </source>
</evidence>
<accession>A0A2P2BXW4</accession>
<dbReference type="Pfam" id="PF13302">
    <property type="entry name" value="Acetyltransf_3"/>
    <property type="match status" value="1"/>
</dbReference>
<dbReference type="EMBL" id="CZKA01000011">
    <property type="protein sequence ID" value="CUR54597.1"/>
    <property type="molecule type" value="Genomic_DNA"/>
</dbReference>
<gene>
    <name evidence="2" type="ORF">NOCA2190054</name>
</gene>
<dbReference type="SUPFAM" id="SSF55729">
    <property type="entry name" value="Acyl-CoA N-acyltransferases (Nat)"/>
    <property type="match status" value="1"/>
</dbReference>
<dbReference type="PANTHER" id="PTHR43441">
    <property type="entry name" value="RIBOSOMAL-PROTEIN-SERINE ACETYLTRANSFERASE"/>
    <property type="match status" value="1"/>
</dbReference>
<reference evidence="2" key="1">
    <citation type="submission" date="2015-08" db="EMBL/GenBank/DDBJ databases">
        <authorList>
            <person name="Babu N.S."/>
            <person name="Beckwith C.J."/>
            <person name="Beseler K.G."/>
            <person name="Brison A."/>
            <person name="Carone J.V."/>
            <person name="Caskin T.P."/>
            <person name="Diamond M."/>
            <person name="Durham M.E."/>
            <person name="Foxe J.M."/>
            <person name="Go M."/>
            <person name="Henderson B.A."/>
            <person name="Jones I.B."/>
            <person name="McGettigan J.A."/>
            <person name="Micheletti S.J."/>
            <person name="Nasrallah M.E."/>
            <person name="Ortiz D."/>
            <person name="Piller C.R."/>
            <person name="Privatt S.R."/>
            <person name="Schneider S.L."/>
            <person name="Sharp S."/>
            <person name="Smith T.C."/>
            <person name="Stanton J.D."/>
            <person name="Ullery H.E."/>
            <person name="Wilson R.J."/>
            <person name="Serrano M.G."/>
            <person name="Buck G."/>
            <person name="Lee V."/>
            <person name="Wang Y."/>
            <person name="Carvalho R."/>
            <person name="Voegtly L."/>
            <person name="Shi R."/>
            <person name="Duckworth R."/>
            <person name="Johnson A."/>
            <person name="Loviza R."/>
            <person name="Walstead R."/>
            <person name="Shah Z."/>
            <person name="Kiflezghi M."/>
            <person name="Wade K."/>
            <person name="Ball S.L."/>
            <person name="Bradley K.W."/>
            <person name="Asai D.J."/>
            <person name="Bowman C.A."/>
            <person name="Russell D.A."/>
            <person name="Pope W.H."/>
            <person name="Jacobs-Sera D."/>
            <person name="Hendrix R.W."/>
            <person name="Hatfull G.F."/>
        </authorList>
    </citation>
    <scope>NUCLEOTIDE SEQUENCE</scope>
</reference>
<protein>
    <recommendedName>
        <fullName evidence="1">N-acetyltransferase domain-containing protein</fullName>
    </recommendedName>
</protein>